<sequence length="426" mass="46840">MSNKQTIGTQQTSNPMNYSTQMPFGLLLPALLSHLDKDRARQLLTLYGKLKKPEIVQDVFFRNTRDIVGDQIPRLVVNKMQSQMGANQFLLQSPASAQQEHSMMQSVSAGATPFSDTHSFSQLNQKGYNPAADAARVPASSVQVQSGSHGIHARQIPSSTPSTINQQRECSSVYAQGLNKQRQQHLHFPPTSFSMYGSSSGNYHLYIRAKVSPPGSSLKPHPHGAQVRQITHHQSLGSTLSGGASQPMDMMSMPMFERQNSVNDPGKLQGSLVFCFTNNSTLQQNLVPWQAPATKEKSSGTFSLVTYVKLELVDQSTDQQNKLHLPALRGLSAAQVEQGNTIPGTLTDEAFDKQSPRMGFYVSTSILSPNSVFPSTTTQLGPNIPERFSQSLYRICVLQGLDLYSPYVLLVVFQPPRVIASFNKQT</sequence>
<proteinExistence type="predicted"/>
<accession>A0ACC1YRB5</accession>
<name>A0ACC1YRB5_MELAZ</name>
<dbReference type="Proteomes" id="UP001164539">
    <property type="component" value="Chromosome 2"/>
</dbReference>
<dbReference type="EMBL" id="CM051395">
    <property type="protein sequence ID" value="KAJ4725145.1"/>
    <property type="molecule type" value="Genomic_DNA"/>
</dbReference>
<protein>
    <submittedName>
        <fullName evidence="1">Transcription initiation factor TFIID subunit 4B</fullName>
    </submittedName>
</protein>
<organism evidence="1 2">
    <name type="scientific">Melia azedarach</name>
    <name type="common">Chinaberry tree</name>
    <dbReference type="NCBI Taxonomy" id="155640"/>
    <lineage>
        <taxon>Eukaryota</taxon>
        <taxon>Viridiplantae</taxon>
        <taxon>Streptophyta</taxon>
        <taxon>Embryophyta</taxon>
        <taxon>Tracheophyta</taxon>
        <taxon>Spermatophyta</taxon>
        <taxon>Magnoliopsida</taxon>
        <taxon>eudicotyledons</taxon>
        <taxon>Gunneridae</taxon>
        <taxon>Pentapetalae</taxon>
        <taxon>rosids</taxon>
        <taxon>malvids</taxon>
        <taxon>Sapindales</taxon>
        <taxon>Meliaceae</taxon>
        <taxon>Melia</taxon>
    </lineage>
</organism>
<gene>
    <name evidence="1" type="ORF">OWV82_004055</name>
</gene>
<reference evidence="1 2" key="1">
    <citation type="journal article" date="2023" name="Science">
        <title>Complex scaffold remodeling in plant triterpene biosynthesis.</title>
        <authorList>
            <person name="De La Pena R."/>
            <person name="Hodgson H."/>
            <person name="Liu J.C."/>
            <person name="Stephenson M.J."/>
            <person name="Martin A.C."/>
            <person name="Owen C."/>
            <person name="Harkess A."/>
            <person name="Leebens-Mack J."/>
            <person name="Jimenez L.E."/>
            <person name="Osbourn A."/>
            <person name="Sattely E.S."/>
        </authorList>
    </citation>
    <scope>NUCLEOTIDE SEQUENCE [LARGE SCALE GENOMIC DNA]</scope>
    <source>
        <strain evidence="2">cv. JPN11</strain>
        <tissue evidence="1">Leaf</tissue>
    </source>
</reference>
<evidence type="ECO:0000313" key="2">
    <source>
        <dbReference type="Proteomes" id="UP001164539"/>
    </source>
</evidence>
<keyword evidence="2" id="KW-1185">Reference proteome</keyword>
<comment type="caution">
    <text evidence="1">The sequence shown here is derived from an EMBL/GenBank/DDBJ whole genome shotgun (WGS) entry which is preliminary data.</text>
</comment>
<evidence type="ECO:0000313" key="1">
    <source>
        <dbReference type="EMBL" id="KAJ4725145.1"/>
    </source>
</evidence>